<name>A0A084H2B7_METID</name>
<evidence type="ECO:0000313" key="2">
    <source>
        <dbReference type="EMBL" id="KEZ53729.1"/>
    </source>
</evidence>
<evidence type="ECO:0000259" key="1">
    <source>
        <dbReference type="Pfam" id="PF01471"/>
    </source>
</evidence>
<dbReference type="STRING" id="246786.GS18_0201830"/>
<dbReference type="SUPFAM" id="SSF47090">
    <property type="entry name" value="PGBD-like"/>
    <property type="match status" value="1"/>
</dbReference>
<dbReference type="Proteomes" id="UP000028549">
    <property type="component" value="Unassembled WGS sequence"/>
</dbReference>
<proteinExistence type="predicted"/>
<gene>
    <name evidence="2" type="ORF">GS18_0201830</name>
</gene>
<dbReference type="Gene3D" id="1.10.101.10">
    <property type="entry name" value="PGBD-like superfamily/PGBD"/>
    <property type="match status" value="1"/>
</dbReference>
<dbReference type="Pfam" id="PF01471">
    <property type="entry name" value="PG_binding_1"/>
    <property type="match status" value="1"/>
</dbReference>
<sequence length="132" mass="14107">MSLDAKAYSCNGRSAWEENARTENEGYQWIISKSDKGFVRSGGIICGVVLSNTVIDFSHAYLAKNGYSGNKSAYVAAIQRTLSCLGYSPGAADGIFGSMTERAVKAFQAGKGLSSDGIVGKDTYYCLSIARY</sequence>
<evidence type="ECO:0000313" key="3">
    <source>
        <dbReference type="Proteomes" id="UP000028549"/>
    </source>
</evidence>
<dbReference type="RefSeq" id="WP_029282103.1">
    <property type="nucleotide sequence ID" value="NZ_CANLZQ010000002.1"/>
</dbReference>
<dbReference type="InterPro" id="IPR036366">
    <property type="entry name" value="PGBDSf"/>
</dbReference>
<dbReference type="EMBL" id="JNVC02000001">
    <property type="protein sequence ID" value="KEZ53729.1"/>
    <property type="molecule type" value="Genomic_DNA"/>
</dbReference>
<feature type="domain" description="Peptidoglycan binding-like" evidence="1">
    <location>
        <begin position="74"/>
        <end position="126"/>
    </location>
</feature>
<comment type="caution">
    <text evidence="2">The sequence shown here is derived from an EMBL/GenBank/DDBJ whole genome shotgun (WGS) entry which is preliminary data.</text>
</comment>
<dbReference type="InterPro" id="IPR036365">
    <property type="entry name" value="PGBD-like_sf"/>
</dbReference>
<accession>A0A084H2B7</accession>
<dbReference type="OrthoDB" id="9812621at2"/>
<organism evidence="2 3">
    <name type="scientific">Metabacillus indicus</name>
    <name type="common">Bacillus indicus</name>
    <dbReference type="NCBI Taxonomy" id="246786"/>
    <lineage>
        <taxon>Bacteria</taxon>
        <taxon>Bacillati</taxon>
        <taxon>Bacillota</taxon>
        <taxon>Bacilli</taxon>
        <taxon>Bacillales</taxon>
        <taxon>Bacillaceae</taxon>
        <taxon>Metabacillus</taxon>
    </lineage>
</organism>
<reference evidence="2 3" key="1">
    <citation type="journal article" date="2005" name="Int. J. Syst. Evol. Microbiol.">
        <title>Bacillus cibi sp. nov., isolated from jeotgal, a traditional Korean fermented seafood.</title>
        <authorList>
            <person name="Yoon J.H."/>
            <person name="Lee C.H."/>
            <person name="Oh T.K."/>
        </authorList>
    </citation>
    <scope>NUCLEOTIDE SEQUENCE [LARGE SCALE GENOMIC DNA]</scope>
    <source>
        <strain evidence="2 3">DSM 16189</strain>
    </source>
</reference>
<protein>
    <recommendedName>
        <fullName evidence="1">Peptidoglycan binding-like domain-containing protein</fullName>
    </recommendedName>
</protein>
<dbReference type="AlphaFoldDB" id="A0A084H2B7"/>
<dbReference type="InterPro" id="IPR002477">
    <property type="entry name" value="Peptidoglycan-bd-like"/>
</dbReference>
<keyword evidence="3" id="KW-1185">Reference proteome</keyword>